<keyword evidence="11" id="KW-1185">Reference proteome</keyword>
<reference evidence="10 11" key="1">
    <citation type="journal article" date="2020" name="bioRxiv">
        <title>Whole genome comparisons of ergot fungi reveals the divergence and evolution of species within the genus Claviceps are the result of varying mechanisms driving genome evolution and host range expansion.</title>
        <authorList>
            <person name="Wyka S.A."/>
            <person name="Mondo S.J."/>
            <person name="Liu M."/>
            <person name="Dettman J."/>
            <person name="Nalam V."/>
            <person name="Broders K.D."/>
        </authorList>
    </citation>
    <scope>NUCLEOTIDE SEQUENCE [LARGE SCALE GENOMIC DNA]</scope>
    <source>
        <strain evidence="10 11">CCC 1485</strain>
    </source>
</reference>
<feature type="region of interest" description="Disordered" evidence="7">
    <location>
        <begin position="807"/>
        <end position="826"/>
    </location>
</feature>
<dbReference type="AlphaFoldDB" id="A0A9P7M813"/>
<evidence type="ECO:0000256" key="4">
    <source>
        <dbReference type="ARBA" id="ARBA00023098"/>
    </source>
</evidence>
<feature type="compositionally biased region" description="Basic and acidic residues" evidence="7">
    <location>
        <begin position="93"/>
        <end position="111"/>
    </location>
</feature>
<keyword evidence="3 5" id="KW-0442">Lipid degradation</keyword>
<evidence type="ECO:0000256" key="6">
    <source>
        <dbReference type="RuleBase" id="RU362103"/>
    </source>
</evidence>
<dbReference type="GO" id="GO:0005829">
    <property type="term" value="C:cytosol"/>
    <property type="evidence" value="ECO:0007669"/>
    <property type="project" value="TreeGrafter"/>
</dbReference>
<evidence type="ECO:0000256" key="1">
    <source>
        <dbReference type="ARBA" id="ARBA00008780"/>
    </source>
</evidence>
<dbReference type="GO" id="GO:0004622">
    <property type="term" value="F:phosphatidylcholine lysophospholipase activity"/>
    <property type="evidence" value="ECO:0007669"/>
    <property type="project" value="UniProtKB-EC"/>
</dbReference>
<dbReference type="PROSITE" id="PS51210">
    <property type="entry name" value="PLA2C"/>
    <property type="match status" value="1"/>
</dbReference>
<evidence type="ECO:0000259" key="9">
    <source>
        <dbReference type="PROSITE" id="PS51210"/>
    </source>
</evidence>
<dbReference type="PANTHER" id="PTHR10728">
    <property type="entry name" value="CYTOSOLIC PHOSPHOLIPASE A2"/>
    <property type="match status" value="1"/>
</dbReference>
<feature type="domain" description="PLA2c" evidence="9">
    <location>
        <begin position="192"/>
        <end position="826"/>
    </location>
</feature>
<feature type="region of interest" description="Disordered" evidence="7">
    <location>
        <begin position="75"/>
        <end position="117"/>
    </location>
</feature>
<keyword evidence="4 5" id="KW-0443">Lipid metabolism</keyword>
<sequence>MNRFHHVRKRLPTLSSLFRIGSRRTNCLGHLEFRHKFFTNSRKAAGSGASVPATIIAGALFVWLLGPSPVPAQLVSSRHEGAPHHRATGAHETSGERIDGNVGQNEERDAPVETEAESETAWDTFVKRVESITLITDTEWAVFSIKLADMVLPDWSKFVPGYLRKLQRELSMAPGSLADEIWNVAHDPVANPEIAWTAEVRVSSELCDDEREFLSRRKRATRLALAKYLGLEEKDVHPDDVPTIALCGSGGGLRALVAGTGSMIAAEEDGLFECVTYTAGVSGSCWLQTLLNSSIAGGNLARLVEHLKARTNVHIAYAPLAFQSLVSLPTSKYLLSGLVEKLRGDPKADFGLVDIYGLLLGARLLVPKGELGVNEADLKISNQRGALKFGERPLPIYTVVRHEIPEVEGTQREPTEAEKKVIKDTPWFQWYEITPYEFFCEEFGAGIPTWAMGRRFNNGKDVPLQNGFHLPELRVPLLMGIFGSAFCATLSHYYKEIKPLLLRGAGLASIDGFVSGRDDDLIKVHPIDPATIPNFAYQMHGKLPSTTPRSIYEQEHIQLMDAGMSNNLPIYPLLRPGRGVDILVAFDASADIQTDNWLSVADGYARQRGIKGWPLGIGWPKAGESVQQTTREFVDAEVSSSKEADQRLQQAKNDQEALRREASIKSPSSQVDNQGGGPENADRVVKLNPGNEQNGDLGYCTVWVGTTQERSPNPPPPAKAINRTNEWQIMDPDAGLAVIYLPFLANPRGPDISPGTSDFLSTWNFVYTPDQIDSVVNLARANYNEGRQQIRSTVRAVYERKKLLREKAEKKRARDEASQSLAVLSS</sequence>
<keyword evidence="2 5" id="KW-0378">Hydrolase</keyword>
<evidence type="ECO:0000313" key="10">
    <source>
        <dbReference type="EMBL" id="KAG5932475.1"/>
    </source>
</evidence>
<dbReference type="InterPro" id="IPR016035">
    <property type="entry name" value="Acyl_Trfase/lysoPLipase"/>
</dbReference>
<dbReference type="SUPFAM" id="SSF52151">
    <property type="entry name" value="FabD/lysophospholipase-like"/>
    <property type="match status" value="1"/>
</dbReference>
<proteinExistence type="inferred from homology"/>
<evidence type="ECO:0000256" key="2">
    <source>
        <dbReference type="ARBA" id="ARBA00022801"/>
    </source>
</evidence>
<feature type="compositionally biased region" description="Basic and acidic residues" evidence="7">
    <location>
        <begin position="807"/>
        <end position="817"/>
    </location>
</feature>
<feature type="compositionally biased region" description="Basic and acidic residues" evidence="7">
    <location>
        <begin position="653"/>
        <end position="663"/>
    </location>
</feature>
<keyword evidence="8" id="KW-0812">Transmembrane</keyword>
<evidence type="ECO:0000313" key="11">
    <source>
        <dbReference type="Proteomes" id="UP000706124"/>
    </source>
</evidence>
<name>A0A9P7M813_9HYPO</name>
<organism evidence="10 11">
    <name type="scientific">Claviceps pazoutovae</name>
    <dbReference type="NCBI Taxonomy" id="1649127"/>
    <lineage>
        <taxon>Eukaryota</taxon>
        <taxon>Fungi</taxon>
        <taxon>Dikarya</taxon>
        <taxon>Ascomycota</taxon>
        <taxon>Pezizomycotina</taxon>
        <taxon>Sordariomycetes</taxon>
        <taxon>Hypocreomycetidae</taxon>
        <taxon>Hypocreales</taxon>
        <taxon>Clavicipitaceae</taxon>
        <taxon>Claviceps</taxon>
    </lineage>
</organism>
<keyword evidence="8" id="KW-1133">Transmembrane helix</keyword>
<dbReference type="OrthoDB" id="6121437at2759"/>
<evidence type="ECO:0000256" key="5">
    <source>
        <dbReference type="PROSITE-ProRule" id="PRU00555"/>
    </source>
</evidence>
<keyword evidence="8" id="KW-0472">Membrane</keyword>
<dbReference type="Gene3D" id="3.40.1090.10">
    <property type="entry name" value="Cytosolic phospholipase A2 catalytic domain"/>
    <property type="match status" value="1"/>
</dbReference>
<feature type="transmembrane region" description="Helical" evidence="8">
    <location>
        <begin position="44"/>
        <end position="66"/>
    </location>
</feature>
<dbReference type="Proteomes" id="UP000706124">
    <property type="component" value="Unassembled WGS sequence"/>
</dbReference>
<protein>
    <recommendedName>
        <fullName evidence="6">Lysophospholipase</fullName>
        <ecNumber evidence="6">3.1.1.5</ecNumber>
    </recommendedName>
</protein>
<comment type="catalytic activity">
    <reaction evidence="6">
        <text>a 1-acyl-sn-glycero-3-phosphocholine + H2O = sn-glycerol 3-phosphocholine + a fatty acid + H(+)</text>
        <dbReference type="Rhea" id="RHEA:15177"/>
        <dbReference type="ChEBI" id="CHEBI:15377"/>
        <dbReference type="ChEBI" id="CHEBI:15378"/>
        <dbReference type="ChEBI" id="CHEBI:16870"/>
        <dbReference type="ChEBI" id="CHEBI:28868"/>
        <dbReference type="ChEBI" id="CHEBI:58168"/>
        <dbReference type="EC" id="3.1.1.5"/>
    </reaction>
</comment>
<dbReference type="CDD" id="cd00147">
    <property type="entry name" value="cPLA2_like"/>
    <property type="match status" value="1"/>
</dbReference>
<dbReference type="EC" id="3.1.1.5" evidence="6"/>
<dbReference type="PANTHER" id="PTHR10728:SF40">
    <property type="entry name" value="PATATIN FAMILY PROTEIN"/>
    <property type="match status" value="1"/>
</dbReference>
<comment type="caution">
    <text evidence="10">The sequence shown here is derived from an EMBL/GenBank/DDBJ whole genome shotgun (WGS) entry which is preliminary data.</text>
</comment>
<evidence type="ECO:0000256" key="3">
    <source>
        <dbReference type="ARBA" id="ARBA00022963"/>
    </source>
</evidence>
<dbReference type="EMBL" id="SRPO01000447">
    <property type="protein sequence ID" value="KAG5932475.1"/>
    <property type="molecule type" value="Genomic_DNA"/>
</dbReference>
<comment type="similarity">
    <text evidence="1 6">Belongs to the lysophospholipase family.</text>
</comment>
<dbReference type="SMART" id="SM00022">
    <property type="entry name" value="PLAc"/>
    <property type="match status" value="1"/>
</dbReference>
<feature type="region of interest" description="Disordered" evidence="7">
    <location>
        <begin position="637"/>
        <end position="693"/>
    </location>
</feature>
<evidence type="ECO:0000256" key="7">
    <source>
        <dbReference type="SAM" id="MobiDB-lite"/>
    </source>
</evidence>
<gene>
    <name evidence="10" type="ORF">E4U60_005192</name>
</gene>
<dbReference type="GO" id="GO:0046475">
    <property type="term" value="P:glycerophospholipid catabolic process"/>
    <property type="evidence" value="ECO:0007669"/>
    <property type="project" value="TreeGrafter"/>
</dbReference>
<accession>A0A9P7M813</accession>
<dbReference type="InterPro" id="IPR002642">
    <property type="entry name" value="LysoPLipase_cat_dom"/>
</dbReference>
<dbReference type="GO" id="GO:0004623">
    <property type="term" value="F:phospholipase A2 activity"/>
    <property type="evidence" value="ECO:0007669"/>
    <property type="project" value="TreeGrafter"/>
</dbReference>
<evidence type="ECO:0000256" key="8">
    <source>
        <dbReference type="SAM" id="Phobius"/>
    </source>
</evidence>
<dbReference type="Pfam" id="PF01735">
    <property type="entry name" value="PLA2_B"/>
    <property type="match status" value="1"/>
</dbReference>